<dbReference type="AlphaFoldDB" id="A0AAP2REB0"/>
<protein>
    <submittedName>
        <fullName evidence="3">UDP-glucose 4-epimerase</fullName>
    </submittedName>
</protein>
<evidence type="ECO:0000256" key="1">
    <source>
        <dbReference type="ARBA" id="ARBA00007637"/>
    </source>
</evidence>
<comment type="similarity">
    <text evidence="1">Belongs to the NAD(P)-dependent epimerase/dehydratase family.</text>
</comment>
<dbReference type="InterPro" id="IPR020904">
    <property type="entry name" value="Sc_DH/Rdtase_CS"/>
</dbReference>
<dbReference type="InterPro" id="IPR036291">
    <property type="entry name" value="NAD(P)-bd_dom_sf"/>
</dbReference>
<dbReference type="Proteomes" id="UP001320159">
    <property type="component" value="Unassembled WGS sequence"/>
</dbReference>
<dbReference type="PANTHER" id="PTHR43000">
    <property type="entry name" value="DTDP-D-GLUCOSE 4,6-DEHYDRATASE-RELATED"/>
    <property type="match status" value="1"/>
</dbReference>
<evidence type="ECO:0000259" key="2">
    <source>
        <dbReference type="Pfam" id="PF01370"/>
    </source>
</evidence>
<comment type="caution">
    <text evidence="3">The sequence shown here is derived from an EMBL/GenBank/DDBJ whole genome shotgun (WGS) entry which is preliminary data.</text>
</comment>
<feature type="domain" description="NAD-dependent epimerase/dehydratase" evidence="2">
    <location>
        <begin position="8"/>
        <end position="230"/>
    </location>
</feature>
<organism evidence="3 4">
    <name type="scientific">Methanooceanicella nereidis</name>
    <dbReference type="NCBI Taxonomy" id="2052831"/>
    <lineage>
        <taxon>Archaea</taxon>
        <taxon>Methanobacteriati</taxon>
        <taxon>Methanobacteriota</taxon>
        <taxon>Stenosarchaea group</taxon>
        <taxon>Methanomicrobia</taxon>
        <taxon>Methanocellales</taxon>
        <taxon>Methanocellaceae</taxon>
        <taxon>Methanooceanicella</taxon>
    </lineage>
</organism>
<accession>A0AAP2REB0</accession>
<keyword evidence="4" id="KW-1185">Reference proteome</keyword>
<dbReference type="InterPro" id="IPR001509">
    <property type="entry name" value="Epimerase_deHydtase"/>
</dbReference>
<evidence type="ECO:0000313" key="3">
    <source>
        <dbReference type="EMBL" id="MCD1296101.1"/>
    </source>
</evidence>
<dbReference type="Pfam" id="PF01370">
    <property type="entry name" value="Epimerase"/>
    <property type="match status" value="1"/>
</dbReference>
<name>A0AAP2REB0_9EURY</name>
<dbReference type="Gene3D" id="3.40.50.720">
    <property type="entry name" value="NAD(P)-binding Rossmann-like Domain"/>
    <property type="match status" value="1"/>
</dbReference>
<dbReference type="SUPFAM" id="SSF51735">
    <property type="entry name" value="NAD(P)-binding Rossmann-fold domains"/>
    <property type="match status" value="1"/>
</dbReference>
<reference evidence="3 4" key="1">
    <citation type="submission" date="2017-11" db="EMBL/GenBank/DDBJ databases">
        <title>Isolation and Characterization of Family Methanocellaceae Species from Potential Methane Hydrate Area Offshore Southwestern Taiwan.</title>
        <authorList>
            <person name="Zhang W.-L."/>
            <person name="Chen W.-C."/>
            <person name="Lai M.-C."/>
            <person name="Chen S.-C."/>
        </authorList>
    </citation>
    <scope>NUCLEOTIDE SEQUENCE [LARGE SCALE GENOMIC DNA]</scope>
    <source>
        <strain evidence="3 4">CWC-04</strain>
    </source>
</reference>
<dbReference type="EMBL" id="PGCK01000013">
    <property type="protein sequence ID" value="MCD1296101.1"/>
    <property type="molecule type" value="Genomic_DNA"/>
</dbReference>
<proteinExistence type="inferred from homology"/>
<gene>
    <name evidence="3" type="ORF">CUJ83_13945</name>
</gene>
<dbReference type="PROSITE" id="PS00061">
    <property type="entry name" value="ADH_SHORT"/>
    <property type="match status" value="1"/>
</dbReference>
<sequence>MTWAGKNVLITGASGFIGRYLVDALLEKGANVTGLTMSSPDPSDRNIRWVTGDITDRGSIKDVCEDIDVVYHLAAISNVPKSIQNPLLTFNTNTFGTVNLLEEARLSGNVKFVYISSAHVYGPPKYLPVDESHPLNPREPYAASKIASENIVQAYGNAYGLDYAIIRPFNVFGPGQDESFLIPGVIAQALRNKEIKVGNTEPTRDFLFVKDCVGGFLAIAEKGSGIFNIGSGNEIRISNVVEKIRDLIDSSIPIKSDESRIRGGKVEIPRMCANIEKLNGLGWYPEIGFDEGLTQCINKNREIF</sequence>
<evidence type="ECO:0000313" key="4">
    <source>
        <dbReference type="Proteomes" id="UP001320159"/>
    </source>
</evidence>